<name>A0AAD8XZ50_9STRA</name>
<comment type="caution">
    <text evidence="1">The sequence shown here is derived from an EMBL/GenBank/DDBJ whole genome shotgun (WGS) entry which is preliminary data.</text>
</comment>
<keyword evidence="2" id="KW-1185">Reference proteome</keyword>
<proteinExistence type="predicted"/>
<dbReference type="EMBL" id="JATAAI010000029">
    <property type="protein sequence ID" value="KAK1736382.1"/>
    <property type="molecule type" value="Genomic_DNA"/>
</dbReference>
<accession>A0AAD8XZ50</accession>
<dbReference type="AlphaFoldDB" id="A0AAD8XZ50"/>
<evidence type="ECO:0000313" key="2">
    <source>
        <dbReference type="Proteomes" id="UP001224775"/>
    </source>
</evidence>
<reference evidence="1" key="1">
    <citation type="submission" date="2023-06" db="EMBL/GenBank/DDBJ databases">
        <title>Survivors Of The Sea: Transcriptome response of Skeletonema marinoi to long-term dormancy.</title>
        <authorList>
            <person name="Pinder M.I.M."/>
            <person name="Kourtchenko O."/>
            <person name="Robertson E.K."/>
            <person name="Larsson T."/>
            <person name="Maumus F."/>
            <person name="Osuna-Cruz C.M."/>
            <person name="Vancaester E."/>
            <person name="Stenow R."/>
            <person name="Vandepoele K."/>
            <person name="Ploug H."/>
            <person name="Bruchert V."/>
            <person name="Godhe A."/>
            <person name="Topel M."/>
        </authorList>
    </citation>
    <scope>NUCLEOTIDE SEQUENCE</scope>
    <source>
        <strain evidence="1">R05AC</strain>
    </source>
</reference>
<sequence>MKAHPRRQDTDRGLKFWDTHIAFEMLKEDFDRIEKGLLDPTTPKPLWESRNSYKEFPLSVFRNHYFQELRKRKESSFWRHKMKLVARKEHLAEVDKLYDEWLWNDIDGDELVKKWNENLEVNTKEENKKANSDLNRVHNKQEFWRSSRSRN</sequence>
<protein>
    <submittedName>
        <fullName evidence="1">Uncharacterized protein</fullName>
    </submittedName>
</protein>
<dbReference type="Proteomes" id="UP001224775">
    <property type="component" value="Unassembled WGS sequence"/>
</dbReference>
<gene>
    <name evidence="1" type="ORF">QTG54_012982</name>
</gene>
<organism evidence="1 2">
    <name type="scientific">Skeletonema marinoi</name>
    <dbReference type="NCBI Taxonomy" id="267567"/>
    <lineage>
        <taxon>Eukaryota</taxon>
        <taxon>Sar</taxon>
        <taxon>Stramenopiles</taxon>
        <taxon>Ochrophyta</taxon>
        <taxon>Bacillariophyta</taxon>
        <taxon>Coscinodiscophyceae</taxon>
        <taxon>Thalassiosirophycidae</taxon>
        <taxon>Thalassiosirales</taxon>
        <taxon>Skeletonemataceae</taxon>
        <taxon>Skeletonema</taxon>
        <taxon>Skeletonema marinoi-dohrnii complex</taxon>
    </lineage>
</organism>
<evidence type="ECO:0000313" key="1">
    <source>
        <dbReference type="EMBL" id="KAK1736382.1"/>
    </source>
</evidence>